<dbReference type="GO" id="GO:0019251">
    <property type="term" value="P:anaerobic cobalamin biosynthetic process"/>
    <property type="evidence" value="ECO:0007669"/>
    <property type="project" value="InterPro"/>
</dbReference>
<dbReference type="GO" id="GO:0046872">
    <property type="term" value="F:metal ion binding"/>
    <property type="evidence" value="ECO:0007669"/>
    <property type="project" value="UniProtKB-KW"/>
</dbReference>
<evidence type="ECO:0000313" key="3">
    <source>
        <dbReference type="EMBL" id="ERT69633.1"/>
    </source>
</evidence>
<dbReference type="STRING" id="1319815.HMPREF0202_00471"/>
<dbReference type="EMBL" id="AXZF01000016">
    <property type="protein sequence ID" value="ERT69633.1"/>
    <property type="molecule type" value="Genomic_DNA"/>
</dbReference>
<keyword evidence="2" id="KW-0479">Metal-binding</keyword>
<dbReference type="AlphaFoldDB" id="U7VFS6"/>
<dbReference type="HOGENOM" id="CLU_036584_1_1_0"/>
<feature type="binding site" evidence="2">
    <location>
        <position position="182"/>
    </location>
    <ligand>
        <name>Co(2+)</name>
        <dbReference type="ChEBI" id="CHEBI:48828"/>
    </ligand>
</feature>
<dbReference type="PATRIC" id="fig|1319815.3.peg.453"/>
<reference evidence="3 4" key="1">
    <citation type="submission" date="2013-08" db="EMBL/GenBank/DDBJ databases">
        <authorList>
            <person name="Weinstock G."/>
            <person name="Sodergren E."/>
            <person name="Wylie T."/>
            <person name="Fulton L."/>
            <person name="Fulton R."/>
            <person name="Fronick C."/>
            <person name="O'Laughlin M."/>
            <person name="Godfrey J."/>
            <person name="Miner T."/>
            <person name="Herter B."/>
            <person name="Appelbaum E."/>
            <person name="Cordes M."/>
            <person name="Lek S."/>
            <person name="Wollam A."/>
            <person name="Pepin K.H."/>
            <person name="Palsikar V.B."/>
            <person name="Mitreva M."/>
            <person name="Wilson R.K."/>
        </authorList>
    </citation>
    <scope>NUCLEOTIDE SEQUENCE [LARGE SCALE GENOMIC DNA]</scope>
    <source>
        <strain evidence="3 4">ATCC BAA-474</strain>
    </source>
</reference>
<dbReference type="SUPFAM" id="SSF53800">
    <property type="entry name" value="Chelatase"/>
    <property type="match status" value="1"/>
</dbReference>
<keyword evidence="4" id="KW-1185">Reference proteome</keyword>
<name>U7VFS6_9FUSO</name>
<dbReference type="InterPro" id="IPR010388">
    <property type="entry name" value="Anaerobic_Co-chelatase"/>
</dbReference>
<evidence type="ECO:0000313" key="4">
    <source>
        <dbReference type="Proteomes" id="UP000017081"/>
    </source>
</evidence>
<dbReference type="CDD" id="cd03412">
    <property type="entry name" value="CbiK_N"/>
    <property type="match status" value="1"/>
</dbReference>
<dbReference type="PIRSF" id="PIRSF033579">
    <property type="entry name" value="Anaer_Co_chel"/>
    <property type="match status" value="1"/>
</dbReference>
<feature type="binding site" evidence="2">
    <location>
        <position position="152"/>
    </location>
    <ligand>
        <name>Co(2+)</name>
        <dbReference type="ChEBI" id="CHEBI:48828"/>
    </ligand>
</feature>
<dbReference type="PANTHER" id="PTHR33542:SF3">
    <property type="entry name" value="SIROHYDROCHLORIN FERROCHELATASE, CHLOROPLASTIC"/>
    <property type="match status" value="1"/>
</dbReference>
<organism evidence="3 4">
    <name type="scientific">Cetobacterium somerae ATCC BAA-474</name>
    <dbReference type="NCBI Taxonomy" id="1319815"/>
    <lineage>
        <taxon>Bacteria</taxon>
        <taxon>Fusobacteriati</taxon>
        <taxon>Fusobacteriota</taxon>
        <taxon>Fusobacteriia</taxon>
        <taxon>Fusobacteriales</taxon>
        <taxon>Fusobacteriaceae</taxon>
        <taxon>Cetobacterium</taxon>
    </lineage>
</organism>
<gene>
    <name evidence="3" type="ORF">HMPREF0202_00471</name>
</gene>
<accession>U7VFS6</accession>
<evidence type="ECO:0000256" key="2">
    <source>
        <dbReference type="PIRSR" id="PIRSR033579-3"/>
    </source>
</evidence>
<protein>
    <submittedName>
        <fullName evidence="3">Putative sirohydrochlorin cobaltochelatase</fullName>
    </submittedName>
</protein>
<dbReference type="Proteomes" id="UP000017081">
    <property type="component" value="Unassembled WGS sequence"/>
</dbReference>
<feature type="active site" description="Proton acceptor" evidence="1">
    <location>
        <position position="152"/>
    </location>
</feature>
<dbReference type="CDD" id="cd03413">
    <property type="entry name" value="CbiK_C"/>
    <property type="match status" value="1"/>
</dbReference>
<proteinExistence type="predicted"/>
<sequence>MMNFYKTMEKGAIIAAHFGTTHEDTREKTIDIINKKLKNEFDKLDFFQVYTSRIINRILSKRGIENLNTTQILEKLVEQGYQHVIIQPTYIINGTEMEALKREVDMFSDKFEDIRVGTPLLTEVDDYFKLIEVIEKEVGVLKEDEGVVMIGHGTEHPALSAYPMLAYVTKDLEKPIYIGTVEGYPGLDNVVRELKRDNKRKVTLMPLMFVAGDHAKNDIAEDWKESLEENGFEVEVNLRGLGEIESIQNIFIERAKKLENSQPEDILVKKAEYAKGRKASH</sequence>
<dbReference type="eggNOG" id="COG4822">
    <property type="taxonomic scope" value="Bacteria"/>
</dbReference>
<feature type="binding site" evidence="2">
    <location>
        <position position="214"/>
    </location>
    <ligand>
        <name>Co(2+)</name>
        <dbReference type="ChEBI" id="CHEBI:48828"/>
    </ligand>
</feature>
<dbReference type="Pfam" id="PF06180">
    <property type="entry name" value="CbiK"/>
    <property type="match status" value="1"/>
</dbReference>
<dbReference type="GO" id="GO:0016852">
    <property type="term" value="F:sirohydrochlorin cobaltochelatase activity"/>
    <property type="evidence" value="ECO:0007669"/>
    <property type="project" value="InterPro"/>
</dbReference>
<comment type="caution">
    <text evidence="3">The sequence shown here is derived from an EMBL/GenBank/DDBJ whole genome shotgun (WGS) entry which is preliminary data.</text>
</comment>
<dbReference type="PANTHER" id="PTHR33542">
    <property type="entry name" value="SIROHYDROCHLORIN FERROCHELATASE, CHLOROPLASTIC"/>
    <property type="match status" value="1"/>
</dbReference>
<evidence type="ECO:0000256" key="1">
    <source>
        <dbReference type="PIRSR" id="PIRSR033579-1"/>
    </source>
</evidence>
<dbReference type="Gene3D" id="3.40.50.1400">
    <property type="match status" value="2"/>
</dbReference>
<keyword evidence="2" id="KW-0170">Cobalt</keyword>
<dbReference type="InterPro" id="IPR050963">
    <property type="entry name" value="Sirohydro_Cobaltochel/CbiX"/>
</dbReference>